<dbReference type="InterPro" id="IPR036514">
    <property type="entry name" value="SGNH_hydro_sf"/>
</dbReference>
<feature type="compositionally biased region" description="Basic and acidic residues" evidence="1">
    <location>
        <begin position="11"/>
        <end position="23"/>
    </location>
</feature>
<evidence type="ECO:0000256" key="1">
    <source>
        <dbReference type="SAM" id="MobiDB-lite"/>
    </source>
</evidence>
<accession>A0A0H3D7N2</accession>
<name>A0A0H3D7N2_AMYMU</name>
<feature type="region of interest" description="Disordered" evidence="1">
    <location>
        <begin position="1"/>
        <end position="25"/>
    </location>
</feature>
<dbReference type="PATRIC" id="fig|749927.5.peg.3894"/>
<gene>
    <name evidence="2" type="ordered locus">AMED_3765</name>
</gene>
<proteinExistence type="predicted"/>
<dbReference type="CDD" id="cd00229">
    <property type="entry name" value="SGNH_hydrolase"/>
    <property type="match status" value="1"/>
</dbReference>
<dbReference type="SUPFAM" id="SSF52266">
    <property type="entry name" value="SGNH hydrolase"/>
    <property type="match status" value="1"/>
</dbReference>
<organism evidence="2 3">
    <name type="scientific">Amycolatopsis mediterranei (strain U-32)</name>
    <dbReference type="NCBI Taxonomy" id="749927"/>
    <lineage>
        <taxon>Bacteria</taxon>
        <taxon>Bacillati</taxon>
        <taxon>Actinomycetota</taxon>
        <taxon>Actinomycetes</taxon>
        <taxon>Pseudonocardiales</taxon>
        <taxon>Pseudonocardiaceae</taxon>
        <taxon>Amycolatopsis</taxon>
    </lineage>
</organism>
<dbReference type="HOGENOM" id="CLU_993634_0_0_11"/>
<dbReference type="AlphaFoldDB" id="A0A0H3D7N2"/>
<protein>
    <submittedName>
        <fullName evidence="2">Secreted protein</fullName>
    </submittedName>
</protein>
<dbReference type="Proteomes" id="UP000000328">
    <property type="component" value="Chromosome"/>
</dbReference>
<sequence length="279" mass="28875">MDNPGRPGGFLRHDRDKTAEARGHRGGTVEAMSKTRIPLLGVAGLLLLTTACSGGATATGAPAPATGSGPGKVLFLGDSVAAGEALPLAAAFKASGVEFQSIAADGGGNVVGPFSEENWQKLPGEITSAHPAVVVYQLTTYDWGSREEQRAGYGKLSATVTGAGAKLVFVTTPPIKPDDFYQPHLADLNRAPEVAREVASAGTATVLDASPVWGSTYQQVKDGKADRSADGIHTCPQGAARFTGWLLAELAKLFPGFTPAPAQYWANTGWSADVHFKGC</sequence>
<reference evidence="2 3" key="1">
    <citation type="journal article" date="2010" name="Cell Res.">
        <title>Complete genome sequence of the rifamycin SV-producing Amycolatopsis mediterranei U32 revealed its genetic characteristics in phylogeny and metabolism.</title>
        <authorList>
            <person name="Zhao W."/>
            <person name="Zhong Y."/>
            <person name="Yuan H."/>
            <person name="Wang J."/>
            <person name="Zheng H."/>
            <person name="Wang Y."/>
            <person name="Cen X."/>
            <person name="Xu F."/>
            <person name="Bai J."/>
            <person name="Han X."/>
            <person name="Lu G."/>
            <person name="Zhu Y."/>
            <person name="Shao Z."/>
            <person name="Yan H."/>
            <person name="Li C."/>
            <person name="Peng N."/>
            <person name="Zhang Z."/>
            <person name="Zhang Y."/>
            <person name="Lin W."/>
            <person name="Fan Y."/>
            <person name="Qin Z."/>
            <person name="Hu Y."/>
            <person name="Zhu B."/>
            <person name="Wang S."/>
            <person name="Ding X."/>
            <person name="Zhao G.P."/>
        </authorList>
    </citation>
    <scope>NUCLEOTIDE SEQUENCE [LARGE SCALE GENOMIC DNA]</scope>
    <source>
        <strain evidence="3">U-32</strain>
    </source>
</reference>
<evidence type="ECO:0000313" key="2">
    <source>
        <dbReference type="EMBL" id="ADJ45544.1"/>
    </source>
</evidence>
<evidence type="ECO:0000313" key="3">
    <source>
        <dbReference type="Proteomes" id="UP000000328"/>
    </source>
</evidence>
<dbReference type="eggNOG" id="COG2755">
    <property type="taxonomic scope" value="Bacteria"/>
</dbReference>
<dbReference type="OrthoDB" id="3615791at2"/>
<dbReference type="EMBL" id="CP002000">
    <property type="protein sequence ID" value="ADJ45544.1"/>
    <property type="molecule type" value="Genomic_DNA"/>
</dbReference>
<dbReference type="KEGG" id="amd:AMED_3765"/>
<dbReference type="Gene3D" id="3.40.50.1110">
    <property type="entry name" value="SGNH hydrolase"/>
    <property type="match status" value="1"/>
</dbReference>